<keyword evidence="6" id="KW-0699">rRNA-binding</keyword>
<organism evidence="11 12">
    <name type="scientific">Pectinatus haikarae</name>
    <dbReference type="NCBI Taxonomy" id="349096"/>
    <lineage>
        <taxon>Bacteria</taxon>
        <taxon>Bacillati</taxon>
        <taxon>Bacillota</taxon>
        <taxon>Negativicutes</taxon>
        <taxon>Selenomonadales</taxon>
        <taxon>Selenomonadaceae</taxon>
        <taxon>Pectinatus</taxon>
    </lineage>
</organism>
<evidence type="ECO:0000313" key="12">
    <source>
        <dbReference type="Proteomes" id="UP001239167"/>
    </source>
</evidence>
<keyword evidence="6" id="KW-0963">Cytoplasm</keyword>
<dbReference type="Gene3D" id="3.30.300.20">
    <property type="match status" value="1"/>
</dbReference>
<dbReference type="InterPro" id="IPR005225">
    <property type="entry name" value="Small_GTP-bd"/>
</dbReference>
<dbReference type="InterPro" id="IPR030388">
    <property type="entry name" value="G_ERA_dom"/>
</dbReference>
<keyword evidence="3 6" id="KW-0547">Nucleotide-binding</keyword>
<protein>
    <recommendedName>
        <fullName evidence="2 6">GTPase Era</fullName>
    </recommendedName>
</protein>
<evidence type="ECO:0000313" key="11">
    <source>
        <dbReference type="EMBL" id="MDQ0205133.1"/>
    </source>
</evidence>
<evidence type="ECO:0000256" key="2">
    <source>
        <dbReference type="ARBA" id="ARBA00020484"/>
    </source>
</evidence>
<evidence type="ECO:0000256" key="8">
    <source>
        <dbReference type="RuleBase" id="RU003761"/>
    </source>
</evidence>
<dbReference type="NCBIfam" id="TIGR00436">
    <property type="entry name" value="era"/>
    <property type="match status" value="1"/>
</dbReference>
<dbReference type="PROSITE" id="PS51713">
    <property type="entry name" value="G_ERA"/>
    <property type="match status" value="1"/>
</dbReference>
<dbReference type="SUPFAM" id="SSF52540">
    <property type="entry name" value="P-loop containing nucleoside triphosphate hydrolases"/>
    <property type="match status" value="1"/>
</dbReference>
<gene>
    <name evidence="6" type="primary">era</name>
    <name evidence="11" type="ORF">J2S01_002873</name>
</gene>
<dbReference type="PANTHER" id="PTHR42698:SF1">
    <property type="entry name" value="GTPASE ERA, MITOCHONDRIAL"/>
    <property type="match status" value="1"/>
</dbReference>
<feature type="region of interest" description="G4" evidence="7">
    <location>
        <begin position="123"/>
        <end position="126"/>
    </location>
</feature>
<evidence type="ECO:0000256" key="3">
    <source>
        <dbReference type="ARBA" id="ARBA00022741"/>
    </source>
</evidence>
<dbReference type="InterPro" id="IPR006073">
    <property type="entry name" value="GTP-bd"/>
</dbReference>
<reference evidence="11 12" key="1">
    <citation type="submission" date="2023-07" db="EMBL/GenBank/DDBJ databases">
        <title>Genomic Encyclopedia of Type Strains, Phase IV (KMG-IV): sequencing the most valuable type-strain genomes for metagenomic binning, comparative biology and taxonomic classification.</title>
        <authorList>
            <person name="Goeker M."/>
        </authorList>
    </citation>
    <scope>NUCLEOTIDE SEQUENCE [LARGE SCALE GENOMIC DNA]</scope>
    <source>
        <strain evidence="11 12">DSM 16980</strain>
    </source>
</reference>
<dbReference type="HAMAP" id="MF_00367">
    <property type="entry name" value="GTPase_Era"/>
    <property type="match status" value="1"/>
</dbReference>
<feature type="binding site" evidence="6">
    <location>
        <begin position="123"/>
        <end position="126"/>
    </location>
    <ligand>
        <name>GTP</name>
        <dbReference type="ChEBI" id="CHEBI:37565"/>
    </ligand>
</feature>
<name>A0ABT9YBC9_9FIRM</name>
<feature type="domain" description="Era-type G" evidence="10">
    <location>
        <begin position="6"/>
        <end position="185"/>
    </location>
</feature>
<dbReference type="InterPro" id="IPR009019">
    <property type="entry name" value="KH_sf_prok-type"/>
</dbReference>
<evidence type="ECO:0000259" key="10">
    <source>
        <dbReference type="PROSITE" id="PS51713"/>
    </source>
</evidence>
<dbReference type="NCBIfam" id="TIGR00231">
    <property type="entry name" value="small_GTP"/>
    <property type="match status" value="1"/>
</dbReference>
<dbReference type="Gene3D" id="3.40.50.300">
    <property type="entry name" value="P-loop containing nucleotide triphosphate hydrolases"/>
    <property type="match status" value="1"/>
</dbReference>
<feature type="region of interest" description="G3" evidence="7">
    <location>
        <begin position="61"/>
        <end position="64"/>
    </location>
</feature>
<evidence type="ECO:0000256" key="1">
    <source>
        <dbReference type="ARBA" id="ARBA00007921"/>
    </source>
</evidence>
<comment type="subcellular location">
    <subcellularLocation>
        <location evidence="6">Cytoplasm</location>
    </subcellularLocation>
    <subcellularLocation>
        <location evidence="6">Cell membrane</location>
        <topology evidence="6">Peripheral membrane protein</topology>
    </subcellularLocation>
</comment>
<feature type="binding site" evidence="6">
    <location>
        <begin position="14"/>
        <end position="21"/>
    </location>
    <ligand>
        <name>GTP</name>
        <dbReference type="ChEBI" id="CHEBI:37565"/>
    </ligand>
</feature>
<comment type="caution">
    <text evidence="11">The sequence shown here is derived from an EMBL/GenBank/DDBJ whole genome shotgun (WGS) entry which is preliminary data.</text>
</comment>
<evidence type="ECO:0000256" key="7">
    <source>
        <dbReference type="PROSITE-ProRule" id="PRU01050"/>
    </source>
</evidence>
<keyword evidence="6" id="KW-1003">Cell membrane</keyword>
<feature type="region of interest" description="G2" evidence="7">
    <location>
        <begin position="40"/>
        <end position="44"/>
    </location>
</feature>
<dbReference type="InterPro" id="IPR015946">
    <property type="entry name" value="KH_dom-like_a/b"/>
</dbReference>
<dbReference type="RefSeq" id="WP_196603364.1">
    <property type="nucleotide sequence ID" value="NZ_CP116940.1"/>
</dbReference>
<dbReference type="CDD" id="cd22534">
    <property type="entry name" value="KH-II_Era"/>
    <property type="match status" value="1"/>
</dbReference>
<dbReference type="Pfam" id="PF01926">
    <property type="entry name" value="MMR_HSR1"/>
    <property type="match status" value="1"/>
</dbReference>
<dbReference type="PRINTS" id="PR00326">
    <property type="entry name" value="GTP1OBG"/>
</dbReference>
<evidence type="ECO:0000256" key="4">
    <source>
        <dbReference type="ARBA" id="ARBA00022884"/>
    </source>
</evidence>
<feature type="region of interest" description="G5" evidence="7">
    <location>
        <begin position="164"/>
        <end position="166"/>
    </location>
</feature>
<keyword evidence="4 6" id="KW-0694">RNA-binding</keyword>
<dbReference type="NCBIfam" id="NF000908">
    <property type="entry name" value="PRK00089.1"/>
    <property type="match status" value="1"/>
</dbReference>
<proteinExistence type="inferred from homology"/>
<dbReference type="InterPro" id="IPR005662">
    <property type="entry name" value="GTPase_Era-like"/>
</dbReference>
<dbReference type="PANTHER" id="PTHR42698">
    <property type="entry name" value="GTPASE ERA"/>
    <property type="match status" value="1"/>
</dbReference>
<feature type="binding site" evidence="6">
    <location>
        <begin position="61"/>
        <end position="65"/>
    </location>
    <ligand>
        <name>GTP</name>
        <dbReference type="ChEBI" id="CHEBI:37565"/>
    </ligand>
</feature>
<dbReference type="SUPFAM" id="SSF54814">
    <property type="entry name" value="Prokaryotic type KH domain (KH-domain type II)"/>
    <property type="match status" value="1"/>
</dbReference>
<comment type="function">
    <text evidence="6">An essential GTPase that binds both GDP and GTP, with rapid nucleotide exchange. Plays a role in 16S rRNA processing and 30S ribosomal subunit biogenesis and possibly also in cell cycle regulation and energy metabolism.</text>
</comment>
<keyword evidence="6" id="KW-0690">Ribosome biogenesis</keyword>
<comment type="subunit">
    <text evidence="6">Monomer.</text>
</comment>
<accession>A0ABT9YBC9</accession>
<evidence type="ECO:0000259" key="9">
    <source>
        <dbReference type="PROSITE" id="PS50823"/>
    </source>
</evidence>
<keyword evidence="12" id="KW-1185">Reference proteome</keyword>
<comment type="similarity">
    <text evidence="1 6 7 8">Belongs to the TRAFAC class TrmE-Era-EngA-EngB-Septin-like GTPase superfamily. Era GTPase family.</text>
</comment>
<dbReference type="CDD" id="cd04163">
    <property type="entry name" value="Era"/>
    <property type="match status" value="1"/>
</dbReference>
<evidence type="ECO:0000256" key="6">
    <source>
        <dbReference type="HAMAP-Rule" id="MF_00367"/>
    </source>
</evidence>
<dbReference type="InterPro" id="IPR027417">
    <property type="entry name" value="P-loop_NTPase"/>
</dbReference>
<keyword evidence="6" id="KW-0472">Membrane</keyword>
<dbReference type="Pfam" id="PF07650">
    <property type="entry name" value="KH_2"/>
    <property type="match status" value="1"/>
</dbReference>
<feature type="domain" description="KH type-2" evidence="9">
    <location>
        <begin position="216"/>
        <end position="293"/>
    </location>
</feature>
<evidence type="ECO:0000256" key="5">
    <source>
        <dbReference type="ARBA" id="ARBA00023134"/>
    </source>
</evidence>
<dbReference type="PROSITE" id="PS50823">
    <property type="entry name" value="KH_TYPE_2"/>
    <property type="match status" value="1"/>
</dbReference>
<dbReference type="Proteomes" id="UP001239167">
    <property type="component" value="Unassembled WGS sequence"/>
</dbReference>
<keyword evidence="5 6" id="KW-0342">GTP-binding</keyword>
<dbReference type="EMBL" id="JAUSUE010000030">
    <property type="protein sequence ID" value="MDQ0205133.1"/>
    <property type="molecule type" value="Genomic_DNA"/>
</dbReference>
<sequence>MEKKYKSGFAAVIGRPNVGKSTLINSLIGQKIVIMSDKPQTTRNKILCVLTQENMQVVFIDTPGIHKPLHKLGEHMVKAAQETLKEVDAILFVVDANEKIGGGERYIMKQLQATKKPVILVINKIDLMEKRKILPVIAGYESEYKNIGAAENNGEARFSAVIPISAKEQDNLPELLHEMDSYLPEGPQYFPEDMVTDQPERLIIAELIREKVLLSTRDEVPHAVAVDVDEIATRKNGDVYIRSTIYVERESQKRIVIGAKGALLKQIGADARTDIQKLLGSKIYIDLWVKVKKDWRDKERVLKEFGFKD</sequence>
<dbReference type="InterPro" id="IPR004044">
    <property type="entry name" value="KH_dom_type_2"/>
</dbReference>
<feature type="region of interest" description="G1" evidence="7">
    <location>
        <begin position="14"/>
        <end position="21"/>
    </location>
</feature>